<keyword evidence="7" id="KW-1185">Reference proteome</keyword>
<dbReference type="GeneID" id="109592128"/>
<dbReference type="Proteomes" id="UP000007879">
    <property type="component" value="Unassembled WGS sequence"/>
</dbReference>
<dbReference type="CDD" id="cd11767">
    <property type="entry name" value="SH3_Nck_3"/>
    <property type="match status" value="1"/>
</dbReference>
<dbReference type="PROSITE" id="PS50002">
    <property type="entry name" value="SH3"/>
    <property type="match status" value="1"/>
</dbReference>
<feature type="coiled-coil region" evidence="4">
    <location>
        <begin position="257"/>
        <end position="284"/>
    </location>
</feature>
<dbReference type="GO" id="GO:0016477">
    <property type="term" value="P:cell migration"/>
    <property type="evidence" value="ECO:0007669"/>
    <property type="project" value="TreeGrafter"/>
</dbReference>
<dbReference type="GO" id="GO:0048013">
    <property type="term" value="P:ephrin receptor signaling pathway"/>
    <property type="evidence" value="ECO:0007669"/>
    <property type="project" value="TreeGrafter"/>
</dbReference>
<dbReference type="PRINTS" id="PR00452">
    <property type="entry name" value="SH3DOMAIN"/>
</dbReference>
<dbReference type="RefSeq" id="XP_019863226.1">
    <property type="nucleotide sequence ID" value="XM_020007667.1"/>
</dbReference>
<evidence type="ECO:0000259" key="5">
    <source>
        <dbReference type="PROSITE" id="PS50002"/>
    </source>
</evidence>
<dbReference type="InterPro" id="IPR036028">
    <property type="entry name" value="SH3-like_dom_sf"/>
</dbReference>
<evidence type="ECO:0000313" key="6">
    <source>
        <dbReference type="EnsemblMetazoa" id="XP_019863226.1"/>
    </source>
</evidence>
<evidence type="ECO:0000313" key="7">
    <source>
        <dbReference type="Proteomes" id="UP000007879"/>
    </source>
</evidence>
<dbReference type="SUPFAM" id="SSF50044">
    <property type="entry name" value="SH3-domain"/>
    <property type="match status" value="2"/>
</dbReference>
<dbReference type="InterPro" id="IPR051184">
    <property type="entry name" value="Tyrosine-phos_adapter"/>
</dbReference>
<dbReference type="Gene3D" id="2.30.30.40">
    <property type="entry name" value="SH3 Domains"/>
    <property type="match status" value="2"/>
</dbReference>
<dbReference type="EnsemblMetazoa" id="XM_020007667.1">
    <property type="protein sequence ID" value="XP_019863226.1"/>
    <property type="gene ID" value="LOC109592128"/>
</dbReference>
<sequence length="499" mass="57726">MAATSGGRQEPEQEMDLVVPSKSPTLAIAKFRYVPRRQDELLLEKVAGGWWRGRKEHNIGWFPFNYVETGRPSRDPVDKPVSICGVVALHSFNSGHPEELSFNKGDRMDIIDQPADDPDWWKARKPDGVTGLIPGNYVKVIEDTAPVSGDNYYFNNINSAKGLKIYFPWSVTSEFMMMRLKLWETFFKVESIMKKNPQPPSLDNIKHVLSAYYSKLKVVKSKVAQCQDIHEILRLVRDNSPLDDISGLGFFISEFSIEEAKVVIQEYKEAVEKFKEEKLKLYLEKQLSLLKYERITIVIDKDANDFVLNDVQRLSSAVLPHHVRINLNVIRGVGDDDMWGVRKQKSFTGTFDDPTVQSKDMFVTEIPAGTTESVSHSYQEEEDRKDKDQVMLLQEIQKPLEEEKELHEKKKQFPEQVIKKYEERTATLTEQQEEVTGDLKHKTEQYEELISELKNEIQKVKNESETFQKQRKALILENERLMSLLIIKDHNGILIIIDY</sequence>
<dbReference type="SMART" id="SM00326">
    <property type="entry name" value="SH3"/>
    <property type="match status" value="2"/>
</dbReference>
<dbReference type="KEGG" id="aqu:109592128"/>
<keyword evidence="4" id="KW-0175">Coiled coil</keyword>
<dbReference type="Pfam" id="PF00018">
    <property type="entry name" value="SH3_1"/>
    <property type="match status" value="1"/>
</dbReference>
<evidence type="ECO:0000256" key="1">
    <source>
        <dbReference type="ARBA" id="ARBA00022443"/>
    </source>
</evidence>
<reference evidence="6" key="2">
    <citation type="submission" date="2024-06" db="UniProtKB">
        <authorList>
            <consortium name="EnsemblMetazoa"/>
        </authorList>
    </citation>
    <scope>IDENTIFICATION</scope>
</reference>
<dbReference type="AlphaFoldDB" id="A0AAN0K255"/>
<dbReference type="GO" id="GO:0035591">
    <property type="term" value="F:signaling adaptor activity"/>
    <property type="evidence" value="ECO:0007669"/>
    <property type="project" value="TreeGrafter"/>
</dbReference>
<organism evidence="6 7">
    <name type="scientific">Amphimedon queenslandica</name>
    <name type="common">Sponge</name>
    <dbReference type="NCBI Taxonomy" id="400682"/>
    <lineage>
        <taxon>Eukaryota</taxon>
        <taxon>Metazoa</taxon>
        <taxon>Porifera</taxon>
        <taxon>Demospongiae</taxon>
        <taxon>Heteroscleromorpha</taxon>
        <taxon>Haplosclerida</taxon>
        <taxon>Niphatidae</taxon>
        <taxon>Amphimedon</taxon>
    </lineage>
</organism>
<feature type="domain" description="SH3" evidence="5">
    <location>
        <begin position="81"/>
        <end position="143"/>
    </location>
</feature>
<dbReference type="FunFam" id="2.30.30.40:FF:000110">
    <property type="entry name" value="Cytoplasmic protein"/>
    <property type="match status" value="1"/>
</dbReference>
<dbReference type="GO" id="GO:0030971">
    <property type="term" value="F:receptor tyrosine kinase binding"/>
    <property type="evidence" value="ECO:0007669"/>
    <property type="project" value="TreeGrafter"/>
</dbReference>
<dbReference type="InterPro" id="IPR001452">
    <property type="entry name" value="SH3_domain"/>
</dbReference>
<name>A0AAN0K255_AMPQE</name>
<evidence type="ECO:0000256" key="2">
    <source>
        <dbReference type="ARBA" id="ARBA00022999"/>
    </source>
</evidence>
<proteinExistence type="predicted"/>
<accession>A0AAN0K255</accession>
<dbReference type="GO" id="GO:0005737">
    <property type="term" value="C:cytoplasm"/>
    <property type="evidence" value="ECO:0007669"/>
    <property type="project" value="TreeGrafter"/>
</dbReference>
<dbReference type="PANTHER" id="PTHR19969:SF14">
    <property type="entry name" value="DREADLOCKS, ISOFORM B"/>
    <property type="match status" value="1"/>
</dbReference>
<evidence type="ECO:0000256" key="3">
    <source>
        <dbReference type="PROSITE-ProRule" id="PRU00192"/>
    </source>
</evidence>
<keyword evidence="2" id="KW-0727">SH2 domain</keyword>
<keyword evidence="1 3" id="KW-0728">SH3 domain</keyword>
<reference evidence="7" key="1">
    <citation type="journal article" date="2010" name="Nature">
        <title>The Amphimedon queenslandica genome and the evolution of animal complexity.</title>
        <authorList>
            <person name="Srivastava M."/>
            <person name="Simakov O."/>
            <person name="Chapman J."/>
            <person name="Fahey B."/>
            <person name="Gauthier M.E."/>
            <person name="Mitros T."/>
            <person name="Richards G.S."/>
            <person name="Conaco C."/>
            <person name="Dacre M."/>
            <person name="Hellsten U."/>
            <person name="Larroux C."/>
            <person name="Putnam N.H."/>
            <person name="Stanke M."/>
            <person name="Adamska M."/>
            <person name="Darling A."/>
            <person name="Degnan S.M."/>
            <person name="Oakley T.H."/>
            <person name="Plachetzki D.C."/>
            <person name="Zhai Y."/>
            <person name="Adamski M."/>
            <person name="Calcino A."/>
            <person name="Cummins S.F."/>
            <person name="Goodstein D.M."/>
            <person name="Harris C."/>
            <person name="Jackson D.J."/>
            <person name="Leys S.P."/>
            <person name="Shu S."/>
            <person name="Woodcroft B.J."/>
            <person name="Vervoort M."/>
            <person name="Kosik K.S."/>
            <person name="Manning G."/>
            <person name="Degnan B.M."/>
            <person name="Rokhsar D.S."/>
        </authorList>
    </citation>
    <scope>NUCLEOTIDE SEQUENCE [LARGE SCALE GENOMIC DNA]</scope>
</reference>
<protein>
    <recommendedName>
        <fullName evidence="5">SH3 domain-containing protein</fullName>
    </recommendedName>
</protein>
<evidence type="ECO:0000256" key="4">
    <source>
        <dbReference type="SAM" id="Coils"/>
    </source>
</evidence>
<dbReference type="PANTHER" id="PTHR19969">
    <property type="entry name" value="SH2-SH3 ADAPTOR PROTEIN-RELATED"/>
    <property type="match status" value="1"/>
</dbReference>
<feature type="coiled-coil region" evidence="4">
    <location>
        <begin position="436"/>
        <end position="477"/>
    </location>
</feature>